<feature type="transmembrane region" description="Helical" evidence="1">
    <location>
        <begin position="216"/>
        <end position="231"/>
    </location>
</feature>
<dbReference type="VEuPathDB" id="TriTrypDB:ADEAN_000019600"/>
<dbReference type="AlphaFoldDB" id="A0A7G2C0E5"/>
<evidence type="ECO:0000313" key="3">
    <source>
        <dbReference type="Proteomes" id="UP000515908"/>
    </source>
</evidence>
<dbReference type="EMBL" id="LR877145">
    <property type="protein sequence ID" value="CAD2212784.1"/>
    <property type="molecule type" value="Genomic_DNA"/>
</dbReference>
<keyword evidence="1" id="KW-0472">Membrane</keyword>
<proteinExistence type="predicted"/>
<organism evidence="2 3">
    <name type="scientific">Angomonas deanei</name>
    <dbReference type="NCBI Taxonomy" id="59799"/>
    <lineage>
        <taxon>Eukaryota</taxon>
        <taxon>Discoba</taxon>
        <taxon>Euglenozoa</taxon>
        <taxon>Kinetoplastea</taxon>
        <taxon>Metakinetoplastina</taxon>
        <taxon>Trypanosomatida</taxon>
        <taxon>Trypanosomatidae</taxon>
        <taxon>Strigomonadinae</taxon>
        <taxon>Angomonas</taxon>
    </lineage>
</organism>
<reference evidence="2 3" key="1">
    <citation type="submission" date="2020-08" db="EMBL/GenBank/DDBJ databases">
        <authorList>
            <person name="Newling K."/>
            <person name="Davey J."/>
            <person name="Forrester S."/>
        </authorList>
    </citation>
    <scope>NUCLEOTIDE SEQUENCE [LARGE SCALE GENOMIC DNA]</scope>
    <source>
        <strain evidence="3">Crithidia deanei Carvalho (ATCC PRA-265)</strain>
    </source>
</reference>
<sequence length="241" mass="26623">MQTTKITLLTVAVSLRDRKGQRPRRNGGYFYVIGVIVRPTPRRVVNIVNAAAWHHAEWARKGRKGDTLRTIRVVVHAAHIIHTPAGRTTARGVKDLLIVIIGITIIGGSFAFSLVLVILVKHILLLIQQCSHEGETLGEGLNMRKRSFSVTIVINITTGGRRVDGVQIRSGHGIKVGDGNGRKLFRFTSTTVHAYITIVIHTSIVIISIFCRRGHFFPFFVLLTFAFLIFLEESPMGGGAT</sequence>
<gene>
    <name evidence="2" type="ORF">ADEAN_000019600</name>
</gene>
<feature type="transmembrane region" description="Helical" evidence="1">
    <location>
        <begin position="96"/>
        <end position="119"/>
    </location>
</feature>
<keyword evidence="3" id="KW-1185">Reference proteome</keyword>
<feature type="transmembrane region" description="Helical" evidence="1">
    <location>
        <begin position="192"/>
        <end position="210"/>
    </location>
</feature>
<protein>
    <submittedName>
        <fullName evidence="2">Uncharacterized protein</fullName>
    </submittedName>
</protein>
<accession>A0A7G2C0E5</accession>
<keyword evidence="1" id="KW-0812">Transmembrane</keyword>
<name>A0A7G2C0E5_9TRYP</name>
<evidence type="ECO:0000313" key="2">
    <source>
        <dbReference type="EMBL" id="CAD2212784.1"/>
    </source>
</evidence>
<dbReference type="Proteomes" id="UP000515908">
    <property type="component" value="Chromosome 01"/>
</dbReference>
<evidence type="ECO:0000256" key="1">
    <source>
        <dbReference type="SAM" id="Phobius"/>
    </source>
</evidence>
<keyword evidence="1" id="KW-1133">Transmembrane helix</keyword>